<dbReference type="Proteomes" id="UP000281028">
    <property type="component" value="Unassembled WGS sequence"/>
</dbReference>
<evidence type="ECO:0000313" key="1">
    <source>
        <dbReference type="EMBL" id="NSL88336.1"/>
    </source>
</evidence>
<accession>A0A433WPL1</accession>
<dbReference type="NCBIfam" id="NF038153">
    <property type="entry name" value="lant_leader_L1a"/>
    <property type="match status" value="1"/>
</dbReference>
<gene>
    <name evidence="1" type="ORF">ECE50_015970</name>
</gene>
<dbReference type="EMBL" id="RIAR02000001">
    <property type="protein sequence ID" value="NSL88336.1"/>
    <property type="molecule type" value="Genomic_DNA"/>
</dbReference>
<organism evidence="1 2">
    <name type="scientific">Chitinophaga solisilvae</name>
    <dbReference type="NCBI Taxonomy" id="1233460"/>
    <lineage>
        <taxon>Bacteria</taxon>
        <taxon>Pseudomonadati</taxon>
        <taxon>Bacteroidota</taxon>
        <taxon>Chitinophagia</taxon>
        <taxon>Chitinophagales</taxon>
        <taxon>Chitinophagaceae</taxon>
        <taxon>Chitinophaga</taxon>
    </lineage>
</organism>
<evidence type="ECO:0000313" key="2">
    <source>
        <dbReference type="Proteomes" id="UP000281028"/>
    </source>
</evidence>
<reference evidence="1" key="1">
    <citation type="submission" date="2020-05" db="EMBL/GenBank/DDBJ databases">
        <title>Chitinophaga laudate sp. nov., isolated from a tropical peat swamp.</title>
        <authorList>
            <person name="Goh C.B.S."/>
            <person name="Lee M.S."/>
            <person name="Parimannan S."/>
            <person name="Pasbakhsh P."/>
            <person name="Yule C.M."/>
            <person name="Rajandas H."/>
            <person name="Loke S."/>
            <person name="Croft L."/>
            <person name="Tan J.B.L."/>
        </authorList>
    </citation>
    <scope>NUCLEOTIDE SEQUENCE</scope>
    <source>
        <strain evidence="1">Mgbs1</strain>
    </source>
</reference>
<dbReference type="InterPro" id="IPR058238">
    <property type="entry name" value="Lant_leader_dom"/>
</dbReference>
<dbReference type="AlphaFoldDB" id="A0A433WPL1"/>
<keyword evidence="2" id="KW-1185">Reference proteome</keyword>
<sequence>MKKKIILNKKMILQKEIVASLTDAQQYHVNGGAPQTRYLTAHTLPNPNNCLCCFDPTDTRQLNCTTNFTVEK</sequence>
<name>A0A433WPL1_9BACT</name>
<comment type="caution">
    <text evidence="1">The sequence shown here is derived from an EMBL/GenBank/DDBJ whole genome shotgun (WGS) entry which is preliminary data.</text>
</comment>
<proteinExistence type="predicted"/>
<protein>
    <submittedName>
        <fullName evidence="1">Uncharacterized protein</fullName>
    </submittedName>
</protein>